<dbReference type="EMBL" id="LCLL01000013">
    <property type="protein sequence ID" value="KKU16312.1"/>
    <property type="molecule type" value="Genomic_DNA"/>
</dbReference>
<evidence type="ECO:0000313" key="4">
    <source>
        <dbReference type="EMBL" id="KKU16312.1"/>
    </source>
</evidence>
<dbReference type="Proteomes" id="UP000034020">
    <property type="component" value="Unassembled WGS sequence"/>
</dbReference>
<keyword evidence="4" id="KW-0670">Pyruvate</keyword>
<dbReference type="InterPro" id="IPR011766">
    <property type="entry name" value="TPP_enzyme_TPP-bd"/>
</dbReference>
<dbReference type="GO" id="GO:0016491">
    <property type="term" value="F:oxidoreductase activity"/>
    <property type="evidence" value="ECO:0007669"/>
    <property type="project" value="UniProtKB-KW"/>
</dbReference>
<comment type="caution">
    <text evidence="4">The sequence shown here is derived from an EMBL/GenBank/DDBJ whole genome shotgun (WGS) entry which is preliminary data.</text>
</comment>
<reference evidence="4 5" key="1">
    <citation type="journal article" date="2015" name="Nature">
        <title>rRNA introns, odd ribosomes, and small enigmatic genomes across a large radiation of phyla.</title>
        <authorList>
            <person name="Brown C.T."/>
            <person name="Hug L.A."/>
            <person name="Thomas B.C."/>
            <person name="Sharon I."/>
            <person name="Castelle C.J."/>
            <person name="Singh A."/>
            <person name="Wilkins M.J."/>
            <person name="Williams K.H."/>
            <person name="Banfield J.F."/>
        </authorList>
    </citation>
    <scope>NUCLEOTIDE SEQUENCE [LARGE SCALE GENOMIC DNA]</scope>
</reference>
<evidence type="ECO:0000259" key="3">
    <source>
        <dbReference type="Pfam" id="PF02775"/>
    </source>
</evidence>
<keyword evidence="1" id="KW-0560">Oxidoreductase</keyword>
<dbReference type="PANTHER" id="PTHR42897">
    <property type="entry name" value="PYRUVATE SYNTHASE SUBUNIT PORB"/>
    <property type="match status" value="1"/>
</dbReference>
<dbReference type="GO" id="GO:0030976">
    <property type="term" value="F:thiamine pyrophosphate binding"/>
    <property type="evidence" value="ECO:0007669"/>
    <property type="project" value="InterPro"/>
</dbReference>
<dbReference type="Gene3D" id="3.40.50.970">
    <property type="match status" value="1"/>
</dbReference>
<dbReference type="Pfam" id="PF02775">
    <property type="entry name" value="TPP_enzyme_C"/>
    <property type="match status" value="1"/>
</dbReference>
<accession>A0A0G1N7L6</accession>
<protein>
    <submittedName>
        <fullName evidence="4">Pyruvate synthase</fullName>
    </submittedName>
</protein>
<dbReference type="InterPro" id="IPR051479">
    <property type="entry name" value="PorB-like"/>
</dbReference>
<dbReference type="InterPro" id="IPR029061">
    <property type="entry name" value="THDP-binding"/>
</dbReference>
<gene>
    <name evidence="4" type="ORF">UX24_C0013G0006</name>
</gene>
<organism evidence="4 5">
    <name type="scientific">Candidatus Giovannonibacteria bacterium GW2011_GWB1_45_9b</name>
    <dbReference type="NCBI Taxonomy" id="1618653"/>
    <lineage>
        <taxon>Bacteria</taxon>
        <taxon>Candidatus Giovannoniibacteriota</taxon>
    </lineage>
</organism>
<evidence type="ECO:0000256" key="1">
    <source>
        <dbReference type="ARBA" id="ARBA00023002"/>
    </source>
</evidence>
<dbReference type="AlphaFoldDB" id="A0A0G1N7L6"/>
<feature type="region of interest" description="Disordered" evidence="2">
    <location>
        <begin position="143"/>
        <end position="162"/>
    </location>
</feature>
<sequence>MKPKDIAIQPFLDSRHGLCPGCGSAIAMAHIQSIVSQLLPSGKIKKIRSMVIPASCWSIGSGFDGVSFIGTNLVHTPFIAAATVGEGISIMSKRRDANNDEITIVWAGDGASFDIGLGLLSGAAIRNADILYVINDNQTYGNTGAQESGATPEGAKTQTSPLGKEIAQKDILEIMMAHKIPYYASIALSVTTLDDFYAKVRRAADQSGFRCLHLLSVCPPGWKCDAAKTPDLSELAVQTRAFPLVEVIDGRLRLTKPKREKPIEEFLKHQKRFDGIIDSSEILREFQKQIGNRWDYLLRLEEITNSLH</sequence>
<dbReference type="PANTHER" id="PTHR42897:SF1">
    <property type="entry name" value="2-OXOACID OXIDOREDUCTASE (FERREDOXIN)"/>
    <property type="match status" value="1"/>
</dbReference>
<evidence type="ECO:0000313" key="5">
    <source>
        <dbReference type="Proteomes" id="UP000034020"/>
    </source>
</evidence>
<proteinExistence type="predicted"/>
<evidence type="ECO:0000256" key="2">
    <source>
        <dbReference type="SAM" id="MobiDB-lite"/>
    </source>
</evidence>
<dbReference type="SUPFAM" id="SSF52518">
    <property type="entry name" value="Thiamin diphosphate-binding fold (THDP-binding)"/>
    <property type="match status" value="1"/>
</dbReference>
<name>A0A0G1N7L6_9BACT</name>
<feature type="domain" description="Thiamine pyrophosphate enzyme TPP-binding" evidence="3">
    <location>
        <begin position="87"/>
        <end position="213"/>
    </location>
</feature>